<evidence type="ECO:0000256" key="1">
    <source>
        <dbReference type="SAM" id="MobiDB-lite"/>
    </source>
</evidence>
<protein>
    <recommendedName>
        <fullName evidence="4">HTH cro/C1-type domain-containing protein</fullName>
    </recommendedName>
</protein>
<evidence type="ECO:0000313" key="3">
    <source>
        <dbReference type="Proteomes" id="UP001287059"/>
    </source>
</evidence>
<name>A0ABU4Y1W2_9HYPH</name>
<dbReference type="RefSeq" id="WP_320288177.1">
    <property type="nucleotide sequence ID" value="NZ_JAVIIW010000016.1"/>
</dbReference>
<keyword evidence="3" id="KW-1185">Reference proteome</keyword>
<sequence length="235" mass="25893">MFYPVTREERQMGSDPYDLAVAFFHFARADADYTAGRGGTTNVPTRTMRSAGSIASPWRIRTSASAIDRTLEVAPVENEQGQQLDVPGQLAEIKRLTGCGWEQLAGLLGCTRQALHRWMNGEAIADGNRERLARLHATLRFVDRGNSEENRAVMDMACDGTTVAELLSQERFDEVRAYAGRGAGRPDANWGKAEVAAPNPEDHWFARLARSGGADDTGSVRAKPQTFKRLQLRKG</sequence>
<dbReference type="Proteomes" id="UP001287059">
    <property type="component" value="Unassembled WGS sequence"/>
</dbReference>
<evidence type="ECO:0000313" key="2">
    <source>
        <dbReference type="EMBL" id="MDX8479859.1"/>
    </source>
</evidence>
<evidence type="ECO:0008006" key="4">
    <source>
        <dbReference type="Google" id="ProtNLM"/>
    </source>
</evidence>
<proteinExistence type="predicted"/>
<reference evidence="2 3" key="1">
    <citation type="submission" date="2023-08" db="EMBL/GenBank/DDBJ databases">
        <title>Implementing the SeqCode for naming new Mesorhizobium species isolated from Vachellia karroo root nodules.</title>
        <authorList>
            <person name="Van Lill M."/>
        </authorList>
    </citation>
    <scope>NUCLEOTIDE SEQUENCE [LARGE SCALE GENOMIC DNA]</scope>
    <source>
        <strain evidence="2 3">VK24D</strain>
    </source>
</reference>
<accession>A0ABU4Y1W2</accession>
<feature type="region of interest" description="Disordered" evidence="1">
    <location>
        <begin position="210"/>
        <end position="235"/>
    </location>
</feature>
<organism evidence="2 3">
    <name type="scientific">Mesorhizobium album</name>
    <dbReference type="NCBI Taxonomy" id="3072314"/>
    <lineage>
        <taxon>Bacteria</taxon>
        <taxon>Pseudomonadati</taxon>
        <taxon>Pseudomonadota</taxon>
        <taxon>Alphaproteobacteria</taxon>
        <taxon>Hyphomicrobiales</taxon>
        <taxon>Phyllobacteriaceae</taxon>
        <taxon>Mesorhizobium</taxon>
    </lineage>
</organism>
<gene>
    <name evidence="2" type="ORF">RFN28_15405</name>
</gene>
<dbReference type="EMBL" id="JAVIIW010000016">
    <property type="protein sequence ID" value="MDX8479859.1"/>
    <property type="molecule type" value="Genomic_DNA"/>
</dbReference>
<comment type="caution">
    <text evidence="2">The sequence shown here is derived from an EMBL/GenBank/DDBJ whole genome shotgun (WGS) entry which is preliminary data.</text>
</comment>